<dbReference type="RefSeq" id="WP_128753359.1">
    <property type="nucleotide sequence ID" value="NZ_CP035282.1"/>
</dbReference>
<evidence type="ECO:0000313" key="2">
    <source>
        <dbReference type="EMBL" id="QAT63202.1"/>
    </source>
</evidence>
<evidence type="ECO:0000313" key="3">
    <source>
        <dbReference type="Proteomes" id="UP000287969"/>
    </source>
</evidence>
<feature type="transmembrane region" description="Helical" evidence="1">
    <location>
        <begin position="14"/>
        <end position="32"/>
    </location>
</feature>
<keyword evidence="1" id="KW-1133">Transmembrane helix</keyword>
<reference evidence="3" key="1">
    <citation type="submission" date="2019-01" db="EMBL/GenBank/DDBJ databases">
        <title>Draft genomes of a novel of Sporanaerobacter strains.</title>
        <authorList>
            <person name="Ma S."/>
        </authorList>
    </citation>
    <scope>NUCLEOTIDE SEQUENCE [LARGE SCALE GENOMIC DNA]</scope>
    <source>
        <strain evidence="3">NJN-17</strain>
    </source>
</reference>
<protein>
    <submittedName>
        <fullName evidence="2">Uncharacterized protein</fullName>
    </submittedName>
</protein>
<dbReference type="OrthoDB" id="2034072at2"/>
<evidence type="ECO:0000256" key="1">
    <source>
        <dbReference type="SAM" id="Phobius"/>
    </source>
</evidence>
<organism evidence="2 3">
    <name type="scientific">Acidilutibacter cellobiosedens</name>
    <dbReference type="NCBI Taxonomy" id="2507161"/>
    <lineage>
        <taxon>Bacteria</taxon>
        <taxon>Bacillati</taxon>
        <taxon>Bacillota</taxon>
        <taxon>Tissierellia</taxon>
        <taxon>Tissierellales</taxon>
        <taxon>Acidilutibacteraceae</taxon>
        <taxon>Acidilutibacter</taxon>
    </lineage>
</organism>
<keyword evidence="3" id="KW-1185">Reference proteome</keyword>
<sequence length="295" mass="33175">MKEDRSEGKRSKKIILSAIVTIGISTFLFQGFTQIAVKDEMGKTDLIPTSYTVHADSLSNTAQNSLPEGYKKANYTIKPIDLEYYRNQKPTDKDMTREDAAEIGAKALWKIFGLDLEGQVIEMGYHLPTENLPRSNWYADVLIKGERSYYFCVDSVTGELFDIGYSRTLKEDVSVSFDANLDKNPQEYVILAKDLAKKYNVVHGAVKSAEYNGQGYSGNDPTISIDIIGENGEIALMTFSRYDKALLGIGYSSQYKYGLELQEKLLEQTKEKSEELKKSDSSKGEGMPLLEVIEW</sequence>
<dbReference type="Proteomes" id="UP000287969">
    <property type="component" value="Chromosome"/>
</dbReference>
<dbReference type="AlphaFoldDB" id="A0A410QGH9"/>
<accession>A0A410QGH9</accession>
<keyword evidence="1" id="KW-0472">Membrane</keyword>
<dbReference type="KEGG" id="spoa:EQM13_17345"/>
<proteinExistence type="predicted"/>
<dbReference type="EMBL" id="CP035282">
    <property type="protein sequence ID" value="QAT63202.1"/>
    <property type="molecule type" value="Genomic_DNA"/>
</dbReference>
<keyword evidence="1" id="KW-0812">Transmembrane</keyword>
<gene>
    <name evidence="2" type="ORF">EQM13_17345</name>
</gene>
<name>A0A410QGH9_9FIRM</name>